<dbReference type="InterPro" id="IPR003439">
    <property type="entry name" value="ABC_transporter-like_ATP-bd"/>
</dbReference>
<keyword evidence="3" id="KW-0547">Nucleotide-binding</keyword>
<keyword evidence="2" id="KW-0813">Transport</keyword>
<name>A0A1H1T735_9BRAD</name>
<organism evidence="8 9">
    <name type="scientific">Bradyrhizobium canariense</name>
    <dbReference type="NCBI Taxonomy" id="255045"/>
    <lineage>
        <taxon>Bacteria</taxon>
        <taxon>Pseudomonadati</taxon>
        <taxon>Pseudomonadota</taxon>
        <taxon>Alphaproteobacteria</taxon>
        <taxon>Hyphomicrobiales</taxon>
        <taxon>Nitrobacteraceae</taxon>
        <taxon>Bradyrhizobium</taxon>
    </lineage>
</organism>
<dbReference type="PANTHER" id="PTHR43820">
    <property type="entry name" value="HIGH-AFFINITY BRANCHED-CHAIN AMINO ACID TRANSPORT ATP-BINDING PROTEIN LIVF"/>
    <property type="match status" value="1"/>
</dbReference>
<keyword evidence="4 8" id="KW-0067">ATP-binding</keyword>
<dbReference type="CDD" id="cd03224">
    <property type="entry name" value="ABC_TM1139_LivF_branched"/>
    <property type="match status" value="1"/>
</dbReference>
<dbReference type="SUPFAM" id="SSF52540">
    <property type="entry name" value="P-loop containing nucleoside triphosphate hydrolases"/>
    <property type="match status" value="1"/>
</dbReference>
<dbReference type="PANTHER" id="PTHR43820:SF4">
    <property type="entry name" value="HIGH-AFFINITY BRANCHED-CHAIN AMINO ACID TRANSPORT ATP-BINDING PROTEIN LIVF"/>
    <property type="match status" value="1"/>
</dbReference>
<evidence type="ECO:0000256" key="5">
    <source>
        <dbReference type="ARBA" id="ARBA00022970"/>
    </source>
</evidence>
<reference evidence="9" key="1">
    <citation type="submission" date="2016-10" db="EMBL/GenBank/DDBJ databases">
        <authorList>
            <person name="Varghese N."/>
            <person name="Submissions S."/>
        </authorList>
    </citation>
    <scope>NUCLEOTIDE SEQUENCE [LARGE SCALE GENOMIC DNA]</scope>
    <source>
        <strain evidence="9">GAS369</strain>
    </source>
</reference>
<accession>A0A1H1T735</accession>
<dbReference type="EMBL" id="LT629750">
    <property type="protein sequence ID" value="SDS56017.1"/>
    <property type="molecule type" value="Genomic_DNA"/>
</dbReference>
<gene>
    <name evidence="8" type="ORF">SAMN05444158_2431</name>
</gene>
<dbReference type="InterPro" id="IPR027417">
    <property type="entry name" value="P-loop_NTPase"/>
</dbReference>
<dbReference type="InterPro" id="IPR003593">
    <property type="entry name" value="AAA+_ATPase"/>
</dbReference>
<evidence type="ECO:0000313" key="9">
    <source>
        <dbReference type="Proteomes" id="UP000243904"/>
    </source>
</evidence>
<dbReference type="InterPro" id="IPR017871">
    <property type="entry name" value="ABC_transporter-like_CS"/>
</dbReference>
<dbReference type="AlphaFoldDB" id="A0A1H1T735"/>
<evidence type="ECO:0000259" key="7">
    <source>
        <dbReference type="PROSITE" id="PS50893"/>
    </source>
</evidence>
<comment type="similarity">
    <text evidence="1">Belongs to the ABC transporter superfamily.</text>
</comment>
<dbReference type="SMART" id="SM00382">
    <property type="entry name" value="AAA"/>
    <property type="match status" value="1"/>
</dbReference>
<evidence type="ECO:0000256" key="6">
    <source>
        <dbReference type="ARBA" id="ARBA00024722"/>
    </source>
</evidence>
<comment type="function">
    <text evidence="6">Involved in beta-(1--&gt;2)glucan export. Transmembrane domains (TMD) form a pore in the inner membrane and the ATP-binding domain (NBD) is responsible for energy generation.</text>
</comment>
<evidence type="ECO:0000256" key="1">
    <source>
        <dbReference type="ARBA" id="ARBA00005417"/>
    </source>
</evidence>
<keyword evidence="5" id="KW-0029">Amino-acid transport</keyword>
<evidence type="ECO:0000256" key="4">
    <source>
        <dbReference type="ARBA" id="ARBA00022840"/>
    </source>
</evidence>
<dbReference type="Gene3D" id="3.40.50.300">
    <property type="entry name" value="P-loop containing nucleotide triphosphate hydrolases"/>
    <property type="match status" value="1"/>
</dbReference>
<evidence type="ECO:0000313" key="8">
    <source>
        <dbReference type="EMBL" id="SDS56017.1"/>
    </source>
</evidence>
<proteinExistence type="inferred from homology"/>
<evidence type="ECO:0000256" key="2">
    <source>
        <dbReference type="ARBA" id="ARBA00022448"/>
    </source>
</evidence>
<dbReference type="GO" id="GO:0016887">
    <property type="term" value="F:ATP hydrolysis activity"/>
    <property type="evidence" value="ECO:0007669"/>
    <property type="project" value="InterPro"/>
</dbReference>
<feature type="domain" description="ABC transporter" evidence="7">
    <location>
        <begin position="2"/>
        <end position="236"/>
    </location>
</feature>
<sequence>MLNIDNVFSGYGNSEILHGVSLQVNDGEIVALLGANGSGKSTLINAITGFLPARGRVVLDGTDIAGRAPHQTFAKGVVQVSQMRDLFGRLTVLENLQLGGMRKRAGVNADAVKQRLAWVLELFPRLAERRAQLVGTLSGGEQQMVAIGRALMGFPRILLMDEPSGGLAPQFVQEIGRILQTLKQERSTVLLVEQNIGLAALTCNRFYILRAGQIVHEDQGSVLKAGAAELGRRYYL</sequence>
<dbReference type="Proteomes" id="UP000243904">
    <property type="component" value="Chromosome I"/>
</dbReference>
<dbReference type="GO" id="GO:0015807">
    <property type="term" value="P:L-amino acid transport"/>
    <property type="evidence" value="ECO:0007669"/>
    <property type="project" value="TreeGrafter"/>
</dbReference>
<evidence type="ECO:0000256" key="3">
    <source>
        <dbReference type="ARBA" id="ARBA00022741"/>
    </source>
</evidence>
<keyword evidence="9" id="KW-1185">Reference proteome</keyword>
<dbReference type="PROSITE" id="PS50893">
    <property type="entry name" value="ABC_TRANSPORTER_2"/>
    <property type="match status" value="1"/>
</dbReference>
<dbReference type="GO" id="GO:0005524">
    <property type="term" value="F:ATP binding"/>
    <property type="evidence" value="ECO:0007669"/>
    <property type="project" value="UniProtKB-KW"/>
</dbReference>
<dbReference type="Pfam" id="PF00005">
    <property type="entry name" value="ABC_tran"/>
    <property type="match status" value="1"/>
</dbReference>
<dbReference type="InterPro" id="IPR052156">
    <property type="entry name" value="BCAA_Transport_ATP-bd_LivF"/>
</dbReference>
<dbReference type="PROSITE" id="PS00211">
    <property type="entry name" value="ABC_TRANSPORTER_1"/>
    <property type="match status" value="1"/>
</dbReference>
<protein>
    <submittedName>
        <fullName evidence="8">Branched-chain amino acid transport system ATP-binding protein</fullName>
    </submittedName>
</protein>
<dbReference type="GO" id="GO:0015658">
    <property type="term" value="F:branched-chain amino acid transmembrane transporter activity"/>
    <property type="evidence" value="ECO:0007669"/>
    <property type="project" value="TreeGrafter"/>
</dbReference>